<evidence type="ECO:0000313" key="1">
    <source>
        <dbReference type="EMBL" id="CAI9725175.1"/>
    </source>
</evidence>
<keyword evidence="2" id="KW-1185">Reference proteome</keyword>
<protein>
    <submittedName>
        <fullName evidence="1">Uncharacterized protein</fullName>
    </submittedName>
</protein>
<dbReference type="EMBL" id="OX597820">
    <property type="protein sequence ID" value="CAI9725175.1"/>
    <property type="molecule type" value="Genomic_DNA"/>
</dbReference>
<organism evidence="1 2">
    <name type="scientific">Octopus vulgaris</name>
    <name type="common">Common octopus</name>
    <dbReference type="NCBI Taxonomy" id="6645"/>
    <lineage>
        <taxon>Eukaryota</taxon>
        <taxon>Metazoa</taxon>
        <taxon>Spiralia</taxon>
        <taxon>Lophotrochozoa</taxon>
        <taxon>Mollusca</taxon>
        <taxon>Cephalopoda</taxon>
        <taxon>Coleoidea</taxon>
        <taxon>Octopodiformes</taxon>
        <taxon>Octopoda</taxon>
        <taxon>Incirrata</taxon>
        <taxon>Octopodidae</taxon>
        <taxon>Octopus</taxon>
    </lineage>
</organism>
<name>A0AA36AZI5_OCTVU</name>
<dbReference type="Proteomes" id="UP001162480">
    <property type="component" value="Chromosome 7"/>
</dbReference>
<gene>
    <name evidence="1" type="ORF">OCTVUL_1B008368</name>
</gene>
<accession>A0AA36AZI5</accession>
<proteinExistence type="predicted"/>
<sequence length="74" mass="8683">MSFEVPVRFADLMAYMALKGVHKHIGRVVGGDSMYIWFSKSVLELRRKNEFNMSGKFRIKSLIILTIREQNFDE</sequence>
<evidence type="ECO:0000313" key="2">
    <source>
        <dbReference type="Proteomes" id="UP001162480"/>
    </source>
</evidence>
<dbReference type="AlphaFoldDB" id="A0AA36AZI5"/>
<reference evidence="1" key="1">
    <citation type="submission" date="2023-08" db="EMBL/GenBank/DDBJ databases">
        <authorList>
            <person name="Alioto T."/>
            <person name="Alioto T."/>
            <person name="Gomez Garrido J."/>
        </authorList>
    </citation>
    <scope>NUCLEOTIDE SEQUENCE</scope>
</reference>